<feature type="compositionally biased region" description="Basic and acidic residues" evidence="1">
    <location>
        <begin position="117"/>
        <end position="127"/>
    </location>
</feature>
<feature type="compositionally biased region" description="Polar residues" evidence="1">
    <location>
        <begin position="87"/>
        <end position="99"/>
    </location>
</feature>
<sequence>MKVAWAVSASSIALEVLPTYMIPGSILTTNSSLEILKSFLIIDRTPEGSPERTMPSEIVPIPPCKPLFFLPVPAIFRRFTSKFSSNSDEFGLDQTQVSEPSIPEQSIAGPSTSPHSDNAHQKVKLEDFTVSPTKPTNPNSRTYSLRPKRAKREAEDNEEEKLSSPQKRARARKGKAKVELV</sequence>
<comment type="caution">
    <text evidence="2">The sequence shown here is derived from an EMBL/GenBank/DDBJ whole genome shotgun (WGS) entry which is preliminary data.</text>
</comment>
<feature type="region of interest" description="Disordered" evidence="1">
    <location>
        <begin position="87"/>
        <end position="181"/>
    </location>
</feature>
<dbReference type="EMBL" id="JAPEIS010000005">
    <property type="protein sequence ID" value="KAJ8066652.1"/>
    <property type="molecule type" value="Genomic_DNA"/>
</dbReference>
<keyword evidence="3" id="KW-1185">Reference proteome</keyword>
<evidence type="ECO:0000256" key="1">
    <source>
        <dbReference type="SAM" id="MobiDB-lite"/>
    </source>
</evidence>
<dbReference type="OrthoDB" id="3364132at2759"/>
<name>A0A9X0APP6_9HELO</name>
<reference evidence="2" key="1">
    <citation type="submission" date="2022-11" db="EMBL/GenBank/DDBJ databases">
        <title>Genome Resource of Sclerotinia nivalis Strain SnTB1, a Plant Pathogen Isolated from American Ginseng.</title>
        <authorList>
            <person name="Fan S."/>
        </authorList>
    </citation>
    <scope>NUCLEOTIDE SEQUENCE</scope>
    <source>
        <strain evidence="2">SnTB1</strain>
    </source>
</reference>
<accession>A0A9X0APP6</accession>
<dbReference type="Proteomes" id="UP001152300">
    <property type="component" value="Unassembled WGS sequence"/>
</dbReference>
<protein>
    <submittedName>
        <fullName evidence="2">Uncharacterized protein</fullName>
    </submittedName>
</protein>
<dbReference type="AlphaFoldDB" id="A0A9X0APP6"/>
<organism evidence="2 3">
    <name type="scientific">Sclerotinia nivalis</name>
    <dbReference type="NCBI Taxonomy" id="352851"/>
    <lineage>
        <taxon>Eukaryota</taxon>
        <taxon>Fungi</taxon>
        <taxon>Dikarya</taxon>
        <taxon>Ascomycota</taxon>
        <taxon>Pezizomycotina</taxon>
        <taxon>Leotiomycetes</taxon>
        <taxon>Helotiales</taxon>
        <taxon>Sclerotiniaceae</taxon>
        <taxon>Sclerotinia</taxon>
    </lineage>
</organism>
<evidence type="ECO:0000313" key="3">
    <source>
        <dbReference type="Proteomes" id="UP001152300"/>
    </source>
</evidence>
<evidence type="ECO:0000313" key="2">
    <source>
        <dbReference type="EMBL" id="KAJ8066652.1"/>
    </source>
</evidence>
<proteinExistence type="predicted"/>
<gene>
    <name evidence="2" type="ORF">OCU04_005699</name>
</gene>
<feature type="compositionally biased region" description="Polar residues" evidence="1">
    <location>
        <begin position="130"/>
        <end position="143"/>
    </location>
</feature>